<feature type="transmembrane region" description="Helical" evidence="9">
    <location>
        <begin position="6"/>
        <end position="28"/>
    </location>
</feature>
<evidence type="ECO:0000313" key="13">
    <source>
        <dbReference type="Proteomes" id="UP000230094"/>
    </source>
</evidence>
<evidence type="ECO:0000256" key="7">
    <source>
        <dbReference type="PROSITE-ProRule" id="PRU00703"/>
    </source>
</evidence>
<dbReference type="InterPro" id="IPR046342">
    <property type="entry name" value="CBS_dom_sf"/>
</dbReference>
<dbReference type="PANTHER" id="PTHR22777">
    <property type="entry name" value="HEMOLYSIN-RELATED"/>
    <property type="match status" value="1"/>
</dbReference>
<dbReference type="AlphaFoldDB" id="A0A2H0TBS8"/>
<dbReference type="Pfam" id="PF01595">
    <property type="entry name" value="CNNM"/>
    <property type="match status" value="1"/>
</dbReference>
<comment type="subcellular location">
    <subcellularLocation>
        <location evidence="1">Membrane</location>
        <topology evidence="1">Multi-pass membrane protein</topology>
    </subcellularLocation>
</comment>
<dbReference type="InterPro" id="IPR002550">
    <property type="entry name" value="CNNM"/>
</dbReference>
<keyword evidence="3" id="KW-0677">Repeat</keyword>
<evidence type="ECO:0000256" key="1">
    <source>
        <dbReference type="ARBA" id="ARBA00004141"/>
    </source>
</evidence>
<dbReference type="Gene3D" id="3.10.580.10">
    <property type="entry name" value="CBS-domain"/>
    <property type="match status" value="1"/>
</dbReference>
<keyword evidence="4 8" id="KW-1133">Transmembrane helix</keyword>
<name>A0A2H0TBS8_9BACT</name>
<evidence type="ECO:0000256" key="9">
    <source>
        <dbReference type="SAM" id="Phobius"/>
    </source>
</evidence>
<sequence length="340" mass="38133">MEDLIGLIFIIILGSALFSGLEAAFFAIPMSRAKIFKEQNKKGSESLIKIKEEMSRFITVIVILNNVVNIVGSIFVGVLVTNLFGSTWIGIISATMTFLIIVFGEILPKNIGTHYADKITLFTAGPLLIFIKIFYPVIWILEGMTEKFTVKNRIVSEEELQILSHLGHLEGSIEKDERDMIQRVFTLNDLSAREIMTPRTVISALKSESVIGEIEEDIYNLVNSRLPVYLDNIDNIIGVCHRRDLLIALGRDKKDSKVKDFVKPVISVSENAKADDLLPLFQKERNHLAVVKDEFGGTSGIVTLEDILEQLVGEIVDETDIFIDTRKRAKEKLNNNNNPA</sequence>
<feature type="domain" description="CNNM transmembrane" evidence="11">
    <location>
        <begin position="1"/>
        <end position="177"/>
    </location>
</feature>
<evidence type="ECO:0000313" key="12">
    <source>
        <dbReference type="EMBL" id="PIR68452.1"/>
    </source>
</evidence>
<feature type="transmembrane region" description="Helical" evidence="9">
    <location>
        <begin position="86"/>
        <end position="107"/>
    </location>
</feature>
<evidence type="ECO:0000259" key="11">
    <source>
        <dbReference type="PROSITE" id="PS51846"/>
    </source>
</evidence>
<dbReference type="FunFam" id="3.10.580.10:FF:000002">
    <property type="entry name" value="Magnesium/cobalt efflux protein CorC"/>
    <property type="match status" value="1"/>
</dbReference>
<dbReference type="SUPFAM" id="SSF54631">
    <property type="entry name" value="CBS-domain pair"/>
    <property type="match status" value="1"/>
</dbReference>
<feature type="transmembrane region" description="Helical" evidence="9">
    <location>
        <begin position="119"/>
        <end position="141"/>
    </location>
</feature>
<dbReference type="Proteomes" id="UP000230094">
    <property type="component" value="Unassembled WGS sequence"/>
</dbReference>
<evidence type="ECO:0000256" key="8">
    <source>
        <dbReference type="PROSITE-ProRule" id="PRU01193"/>
    </source>
</evidence>
<organism evidence="12 13">
    <name type="scientific">Candidatus Nomurabacteria bacterium CG10_big_fil_rev_8_21_14_0_10_35_16</name>
    <dbReference type="NCBI Taxonomy" id="1974731"/>
    <lineage>
        <taxon>Bacteria</taxon>
        <taxon>Candidatus Nomuraibacteriota</taxon>
    </lineage>
</organism>
<dbReference type="InterPro" id="IPR044751">
    <property type="entry name" value="Ion_transp-like_CBS"/>
</dbReference>
<dbReference type="CDD" id="cd04590">
    <property type="entry name" value="CBS_pair_CorC_HlyC_assoc"/>
    <property type="match status" value="1"/>
</dbReference>
<dbReference type="Pfam" id="PF00571">
    <property type="entry name" value="CBS"/>
    <property type="match status" value="2"/>
</dbReference>
<accession>A0A2H0TBS8</accession>
<feature type="transmembrane region" description="Helical" evidence="9">
    <location>
        <begin position="57"/>
        <end position="80"/>
    </location>
</feature>
<reference evidence="13" key="1">
    <citation type="submission" date="2017-09" db="EMBL/GenBank/DDBJ databases">
        <title>Depth-based differentiation of microbial function through sediment-hosted aquifers and enrichment of novel symbionts in the deep terrestrial subsurface.</title>
        <authorList>
            <person name="Probst A.J."/>
            <person name="Ladd B."/>
            <person name="Jarett J.K."/>
            <person name="Geller-Mcgrath D.E."/>
            <person name="Sieber C.M.K."/>
            <person name="Emerson J.B."/>
            <person name="Anantharaman K."/>
            <person name="Thomas B.C."/>
            <person name="Malmstrom R."/>
            <person name="Stieglmeier M."/>
            <person name="Klingl A."/>
            <person name="Woyke T."/>
            <person name="Ryan C.M."/>
            <person name="Banfield J.F."/>
        </authorList>
    </citation>
    <scope>NUCLEOTIDE SEQUENCE [LARGE SCALE GENOMIC DNA]</scope>
</reference>
<proteinExistence type="predicted"/>
<evidence type="ECO:0000259" key="10">
    <source>
        <dbReference type="PROSITE" id="PS51371"/>
    </source>
</evidence>
<evidence type="ECO:0000256" key="4">
    <source>
        <dbReference type="ARBA" id="ARBA00022989"/>
    </source>
</evidence>
<dbReference type="EMBL" id="PFCQ01000005">
    <property type="protein sequence ID" value="PIR68452.1"/>
    <property type="molecule type" value="Genomic_DNA"/>
</dbReference>
<keyword evidence="2 8" id="KW-0812">Transmembrane</keyword>
<comment type="caution">
    <text evidence="12">The sequence shown here is derived from an EMBL/GenBank/DDBJ whole genome shotgun (WGS) entry which is preliminary data.</text>
</comment>
<evidence type="ECO:0000256" key="5">
    <source>
        <dbReference type="ARBA" id="ARBA00023122"/>
    </source>
</evidence>
<gene>
    <name evidence="12" type="ORF">COU49_01140</name>
</gene>
<protein>
    <submittedName>
        <fullName evidence="12">HlyC/CorC family transporter</fullName>
    </submittedName>
</protein>
<dbReference type="PROSITE" id="PS51846">
    <property type="entry name" value="CNNM"/>
    <property type="match status" value="1"/>
</dbReference>
<evidence type="ECO:0000256" key="2">
    <source>
        <dbReference type="ARBA" id="ARBA00022692"/>
    </source>
</evidence>
<evidence type="ECO:0000256" key="6">
    <source>
        <dbReference type="ARBA" id="ARBA00023136"/>
    </source>
</evidence>
<keyword evidence="5 7" id="KW-0129">CBS domain</keyword>
<keyword evidence="6 8" id="KW-0472">Membrane</keyword>
<dbReference type="InterPro" id="IPR000644">
    <property type="entry name" value="CBS_dom"/>
</dbReference>
<feature type="domain" description="CBS" evidence="10">
    <location>
        <begin position="261"/>
        <end position="318"/>
    </location>
</feature>
<dbReference type="PROSITE" id="PS51371">
    <property type="entry name" value="CBS"/>
    <property type="match status" value="1"/>
</dbReference>
<dbReference type="GO" id="GO:0005886">
    <property type="term" value="C:plasma membrane"/>
    <property type="evidence" value="ECO:0007669"/>
    <property type="project" value="TreeGrafter"/>
</dbReference>
<evidence type="ECO:0000256" key="3">
    <source>
        <dbReference type="ARBA" id="ARBA00022737"/>
    </source>
</evidence>
<dbReference type="PANTHER" id="PTHR22777:SF17">
    <property type="entry name" value="UPF0053 PROTEIN SLL0260"/>
    <property type="match status" value="1"/>
</dbReference>